<dbReference type="InterPro" id="IPR034690">
    <property type="entry name" value="Endolysin_T4_type"/>
</dbReference>
<protein>
    <recommendedName>
        <fullName evidence="7">Lysozyme</fullName>
        <ecNumber evidence="7">3.2.1.17</ecNumber>
    </recommendedName>
</protein>
<evidence type="ECO:0000256" key="5">
    <source>
        <dbReference type="ARBA" id="ARBA00023200"/>
    </source>
</evidence>
<dbReference type="RefSeq" id="WP_369668130.1">
    <property type="nucleotide sequence ID" value="NZ_JBDKXB010000027.1"/>
</dbReference>
<dbReference type="InterPro" id="IPR051018">
    <property type="entry name" value="Bacteriophage_GH24"/>
</dbReference>
<comment type="similarity">
    <text evidence="7">Belongs to the glycosyl hydrolase 24 family.</text>
</comment>
<dbReference type="CDD" id="cd00737">
    <property type="entry name" value="lyz_endolysin_autolysin"/>
    <property type="match status" value="1"/>
</dbReference>
<evidence type="ECO:0000256" key="1">
    <source>
        <dbReference type="ARBA" id="ARBA00000632"/>
    </source>
</evidence>
<dbReference type="HAMAP" id="MF_04110">
    <property type="entry name" value="ENDOLYSIN_T4"/>
    <property type="match status" value="1"/>
</dbReference>
<dbReference type="EC" id="3.2.1.17" evidence="7"/>
<gene>
    <name evidence="9" type="ORF">ABC977_15165</name>
</gene>
<evidence type="ECO:0000313" key="9">
    <source>
        <dbReference type="EMBL" id="MEY6433743.1"/>
    </source>
</evidence>
<sequence length="233" mass="25816">MSWTTMQRLTIATALAAGLLASCDQPGQEPFPTTDALTPGIFLDTEERAVLPAGVELRPVYQRGIDLTKLSEGFRSRLYNDAAGYCTIAYGHLVKLARCDGSEPAQFLRGVTEPEGEQLLVSDMRTAQIAVMVAVQPELSDGQFAALCDFVFNVGSGNFRRSTLLKVINAEEFDKVPFQFRRWVYAGGRELAGLKTRRERQIELFFEGLPMPRLPPPEDMDLTPIDIRAGETI</sequence>
<dbReference type="Pfam" id="PF00959">
    <property type="entry name" value="Phage_lysozyme"/>
    <property type="match status" value="1"/>
</dbReference>
<keyword evidence="6 7" id="KW-0326">Glycosidase</keyword>
<dbReference type="Gene3D" id="1.10.530.40">
    <property type="match status" value="1"/>
</dbReference>
<reference evidence="9 10" key="1">
    <citation type="submission" date="2024-05" db="EMBL/GenBank/DDBJ databases">
        <title>Genome Sequence and Characterization of the New Strain Purple Sulfur Bacterium of Genus Thioalkalicoccus.</title>
        <authorList>
            <person name="Bryantseva I.A."/>
            <person name="Kyndt J.A."/>
            <person name="Imhoff J.F."/>
        </authorList>
    </citation>
    <scope>NUCLEOTIDE SEQUENCE [LARGE SCALE GENOMIC DNA]</scope>
    <source>
        <strain evidence="9 10">Um2</strain>
    </source>
</reference>
<evidence type="ECO:0000256" key="4">
    <source>
        <dbReference type="ARBA" id="ARBA00022801"/>
    </source>
</evidence>
<dbReference type="PANTHER" id="PTHR38107">
    <property type="match status" value="1"/>
</dbReference>
<keyword evidence="4 7" id="KW-0378">Hydrolase</keyword>
<keyword evidence="5" id="KW-1035">Host cytoplasm</keyword>
<dbReference type="SUPFAM" id="SSF53955">
    <property type="entry name" value="Lysozyme-like"/>
    <property type="match status" value="1"/>
</dbReference>
<dbReference type="Proteomes" id="UP001564408">
    <property type="component" value="Unassembled WGS sequence"/>
</dbReference>
<keyword evidence="2 7" id="KW-0929">Antimicrobial</keyword>
<proteinExistence type="inferred from homology"/>
<evidence type="ECO:0000256" key="3">
    <source>
        <dbReference type="ARBA" id="ARBA00022638"/>
    </source>
</evidence>
<organism evidence="9 10">
    <name type="scientific">Thioalkalicoccus limnaeus</name>
    <dbReference type="NCBI Taxonomy" id="120681"/>
    <lineage>
        <taxon>Bacteria</taxon>
        <taxon>Pseudomonadati</taxon>
        <taxon>Pseudomonadota</taxon>
        <taxon>Gammaproteobacteria</taxon>
        <taxon>Chromatiales</taxon>
        <taxon>Chromatiaceae</taxon>
        <taxon>Thioalkalicoccus</taxon>
    </lineage>
</organism>
<evidence type="ECO:0000256" key="2">
    <source>
        <dbReference type="ARBA" id="ARBA00022529"/>
    </source>
</evidence>
<keyword evidence="10" id="KW-1185">Reference proteome</keyword>
<dbReference type="InterPro" id="IPR002196">
    <property type="entry name" value="Glyco_hydro_24"/>
</dbReference>
<dbReference type="EMBL" id="JBDKXB010000027">
    <property type="protein sequence ID" value="MEY6433743.1"/>
    <property type="molecule type" value="Genomic_DNA"/>
</dbReference>
<dbReference type="InterPro" id="IPR023347">
    <property type="entry name" value="Lysozyme_dom_sf"/>
</dbReference>
<dbReference type="InterPro" id="IPR033907">
    <property type="entry name" value="Endolysin_autolysin"/>
</dbReference>
<keyword evidence="8" id="KW-0732">Signal</keyword>
<evidence type="ECO:0000313" key="10">
    <source>
        <dbReference type="Proteomes" id="UP001564408"/>
    </source>
</evidence>
<dbReference type="PANTHER" id="PTHR38107:SF3">
    <property type="entry name" value="LYSOZYME RRRD-RELATED"/>
    <property type="match status" value="1"/>
</dbReference>
<feature type="signal peptide" evidence="8">
    <location>
        <begin position="1"/>
        <end position="16"/>
    </location>
</feature>
<name>A0ABV4BGS6_9GAMM</name>
<evidence type="ECO:0000256" key="8">
    <source>
        <dbReference type="SAM" id="SignalP"/>
    </source>
</evidence>
<feature type="chain" id="PRO_5045768481" description="Lysozyme" evidence="8">
    <location>
        <begin position="17"/>
        <end position="233"/>
    </location>
</feature>
<comment type="caution">
    <text evidence="9">The sequence shown here is derived from an EMBL/GenBank/DDBJ whole genome shotgun (WGS) entry which is preliminary data.</text>
</comment>
<evidence type="ECO:0000256" key="7">
    <source>
        <dbReference type="RuleBase" id="RU003788"/>
    </source>
</evidence>
<accession>A0ABV4BGS6</accession>
<keyword evidence="3 7" id="KW-0081">Bacteriolytic enzyme</keyword>
<evidence type="ECO:0000256" key="6">
    <source>
        <dbReference type="ARBA" id="ARBA00023295"/>
    </source>
</evidence>
<comment type="catalytic activity">
    <reaction evidence="1 7">
        <text>Hydrolysis of (1-&gt;4)-beta-linkages between N-acetylmuramic acid and N-acetyl-D-glucosamine residues in a peptidoglycan and between N-acetyl-D-glucosamine residues in chitodextrins.</text>
        <dbReference type="EC" id="3.2.1.17"/>
    </reaction>
</comment>
<dbReference type="InterPro" id="IPR023346">
    <property type="entry name" value="Lysozyme-like_dom_sf"/>
</dbReference>